<accession>A0A2K9P1M3</accession>
<proteinExistence type="predicted"/>
<dbReference type="Gene3D" id="1.10.260.40">
    <property type="entry name" value="lambda repressor-like DNA-binding domains"/>
    <property type="match status" value="1"/>
</dbReference>
<protein>
    <submittedName>
        <fullName evidence="4">HTH-type transcriptional regulator ImmR</fullName>
    </submittedName>
</protein>
<evidence type="ECO:0000313" key="5">
    <source>
        <dbReference type="Proteomes" id="UP000235589"/>
    </source>
</evidence>
<dbReference type="GeneID" id="98062410"/>
<feature type="domain" description="HTH cro/C1-type" evidence="3">
    <location>
        <begin position="61"/>
        <end position="115"/>
    </location>
</feature>
<dbReference type="OrthoDB" id="9801008at2"/>
<dbReference type="RefSeq" id="WP_102365392.1">
    <property type="nucleotide sequence ID" value="NZ_CP020991.1"/>
</dbReference>
<keyword evidence="2" id="KW-0812">Transmembrane</keyword>
<dbReference type="InterPro" id="IPR010982">
    <property type="entry name" value="Lambda_DNA-bd_dom_sf"/>
</dbReference>
<keyword evidence="1" id="KW-0238">DNA-binding</keyword>
<gene>
    <name evidence="4" type="ORF">B9O19_00996</name>
</gene>
<dbReference type="AlphaFoldDB" id="A0A2K9P1M3"/>
<dbReference type="CDD" id="cd00093">
    <property type="entry name" value="HTH_XRE"/>
    <property type="match status" value="1"/>
</dbReference>
<dbReference type="Pfam" id="PF01381">
    <property type="entry name" value="HTH_3"/>
    <property type="match status" value="1"/>
</dbReference>
<evidence type="ECO:0000256" key="2">
    <source>
        <dbReference type="SAM" id="Phobius"/>
    </source>
</evidence>
<dbReference type="InterPro" id="IPR001387">
    <property type="entry name" value="Cro/C1-type_HTH"/>
</dbReference>
<dbReference type="EMBL" id="CP020991">
    <property type="protein sequence ID" value="AUO19165.1"/>
    <property type="molecule type" value="Genomic_DNA"/>
</dbReference>
<name>A0A2K9P1M3_9FIRM</name>
<keyword evidence="2" id="KW-1133">Transmembrane helix</keyword>
<dbReference type="Proteomes" id="UP000235589">
    <property type="component" value="Chromosome"/>
</dbReference>
<feature type="transmembrane region" description="Helical" evidence="2">
    <location>
        <begin position="12"/>
        <end position="37"/>
    </location>
</feature>
<keyword evidence="2" id="KW-0472">Membrane</keyword>
<dbReference type="SUPFAM" id="SSF47413">
    <property type="entry name" value="lambda repressor-like DNA-binding domains"/>
    <property type="match status" value="1"/>
</dbReference>
<organism evidence="4 5">
    <name type="scientific">Monoglobus pectinilyticus</name>
    <dbReference type="NCBI Taxonomy" id="1981510"/>
    <lineage>
        <taxon>Bacteria</taxon>
        <taxon>Bacillati</taxon>
        <taxon>Bacillota</taxon>
        <taxon>Clostridia</taxon>
        <taxon>Monoglobales</taxon>
        <taxon>Monoglobaceae</taxon>
        <taxon>Monoglobus</taxon>
    </lineage>
</organism>
<dbReference type="SMART" id="SM00530">
    <property type="entry name" value="HTH_XRE"/>
    <property type="match status" value="1"/>
</dbReference>
<reference evidence="4 5" key="1">
    <citation type="submission" date="2017-04" db="EMBL/GenBank/DDBJ databases">
        <title>Monoglobus pectinilyticus 14 draft genome.</title>
        <authorList>
            <person name="Kim C."/>
            <person name="Rosendale D.I."/>
            <person name="Kelly W.J."/>
            <person name="Tannock G.W."/>
            <person name="Patchett M.L."/>
            <person name="Jordens J.Z."/>
        </authorList>
    </citation>
    <scope>NUCLEOTIDE SEQUENCE [LARGE SCALE GENOMIC DNA]</scope>
    <source>
        <strain evidence="4 5">14</strain>
    </source>
</reference>
<keyword evidence="5" id="KW-1185">Reference proteome</keyword>
<evidence type="ECO:0000259" key="3">
    <source>
        <dbReference type="PROSITE" id="PS50943"/>
    </source>
</evidence>
<dbReference type="KEGG" id="mpec:B9O19_00996"/>
<evidence type="ECO:0000313" key="4">
    <source>
        <dbReference type="EMBL" id="AUO19165.1"/>
    </source>
</evidence>
<evidence type="ECO:0000256" key="1">
    <source>
        <dbReference type="ARBA" id="ARBA00023125"/>
    </source>
</evidence>
<dbReference type="PANTHER" id="PTHR46558:SF4">
    <property type="entry name" value="DNA-BIDING PHAGE PROTEIN"/>
    <property type="match status" value="1"/>
</dbReference>
<sequence>MNTTRFLTVTVALLYCFFWIAVAGAAVYLFVLVVRALKKYINTKEIREEKKSIRKSLGEVLKENRLRCKMTQEFVSETLGVSRQAVSKWENGTSDPSTSNLIAIAELYGVSSEELLRSTNAGCQKNSKEKK</sequence>
<dbReference type="GO" id="GO:0003677">
    <property type="term" value="F:DNA binding"/>
    <property type="evidence" value="ECO:0007669"/>
    <property type="project" value="UniProtKB-KW"/>
</dbReference>
<dbReference type="PANTHER" id="PTHR46558">
    <property type="entry name" value="TRACRIPTIONAL REGULATORY PROTEIN-RELATED-RELATED"/>
    <property type="match status" value="1"/>
</dbReference>
<dbReference type="PROSITE" id="PS50943">
    <property type="entry name" value="HTH_CROC1"/>
    <property type="match status" value="1"/>
</dbReference>